<organism evidence="2 3">
    <name type="scientific">Peteryoungia ipomoeae</name>
    <dbReference type="NCBI Taxonomy" id="1210932"/>
    <lineage>
        <taxon>Bacteria</taxon>
        <taxon>Pseudomonadati</taxon>
        <taxon>Pseudomonadota</taxon>
        <taxon>Alphaproteobacteria</taxon>
        <taxon>Hyphomicrobiales</taxon>
        <taxon>Rhizobiaceae</taxon>
        <taxon>Peteryoungia</taxon>
    </lineage>
</organism>
<dbReference type="InterPro" id="IPR000835">
    <property type="entry name" value="HTH_MarR-typ"/>
</dbReference>
<evidence type="ECO:0000313" key="3">
    <source>
        <dbReference type="Proteomes" id="UP000308828"/>
    </source>
</evidence>
<dbReference type="GO" id="GO:0006950">
    <property type="term" value="P:response to stress"/>
    <property type="evidence" value="ECO:0007669"/>
    <property type="project" value="TreeGrafter"/>
</dbReference>
<keyword evidence="3" id="KW-1185">Reference proteome</keyword>
<dbReference type="AlphaFoldDB" id="A0A4S8NU20"/>
<dbReference type="EMBL" id="STGV01000006">
    <property type="protein sequence ID" value="THV21047.1"/>
    <property type="molecule type" value="Genomic_DNA"/>
</dbReference>
<dbReference type="GO" id="GO:0003700">
    <property type="term" value="F:DNA-binding transcription factor activity"/>
    <property type="evidence" value="ECO:0007669"/>
    <property type="project" value="InterPro"/>
</dbReference>
<evidence type="ECO:0000313" key="2">
    <source>
        <dbReference type="EMBL" id="THV21047.1"/>
    </source>
</evidence>
<dbReference type="OrthoDB" id="7859599at2"/>
<dbReference type="PRINTS" id="PR00598">
    <property type="entry name" value="HTHMARR"/>
</dbReference>
<evidence type="ECO:0000259" key="1">
    <source>
        <dbReference type="PROSITE" id="PS50995"/>
    </source>
</evidence>
<feature type="domain" description="HTH marR-type" evidence="1">
    <location>
        <begin position="28"/>
        <end position="160"/>
    </location>
</feature>
<proteinExistence type="predicted"/>
<dbReference type="Gene3D" id="1.10.10.10">
    <property type="entry name" value="Winged helix-like DNA-binding domain superfamily/Winged helix DNA-binding domain"/>
    <property type="match status" value="1"/>
</dbReference>
<dbReference type="InterPro" id="IPR036390">
    <property type="entry name" value="WH_DNA-bd_sf"/>
</dbReference>
<protein>
    <submittedName>
        <fullName evidence="2">MarR family transcriptional regulator</fullName>
    </submittedName>
</protein>
<dbReference type="SMART" id="SM00347">
    <property type="entry name" value="HTH_MARR"/>
    <property type="match status" value="1"/>
</dbReference>
<comment type="caution">
    <text evidence="2">The sequence shown here is derived from an EMBL/GenBank/DDBJ whole genome shotgun (WGS) entry which is preliminary data.</text>
</comment>
<dbReference type="Proteomes" id="UP000308828">
    <property type="component" value="Unassembled WGS sequence"/>
</dbReference>
<name>A0A4S8NU20_9HYPH</name>
<sequence>MAQPVDLKPANDDETFELGGRLRTGRLDDILGFHMRMANVAIYQDYSATMGELGLTQKQFAVLELIAANPGVGQIDIAHQLSMDRATMMALVNRLEARNLIVRQPSSIDRRRQELRMTGDGASLLTHARRLQREHEERFTSRFTPQELQVFIGALKRIYEDIIPGDDDID</sequence>
<dbReference type="PROSITE" id="PS50995">
    <property type="entry name" value="HTH_MARR_2"/>
    <property type="match status" value="1"/>
</dbReference>
<accession>A0A4S8NU20</accession>
<gene>
    <name evidence="2" type="ORF">FAA97_17830</name>
</gene>
<dbReference type="Pfam" id="PF12802">
    <property type="entry name" value="MarR_2"/>
    <property type="match status" value="1"/>
</dbReference>
<dbReference type="PANTHER" id="PTHR33164">
    <property type="entry name" value="TRANSCRIPTIONAL REGULATOR, MARR FAMILY"/>
    <property type="match status" value="1"/>
</dbReference>
<dbReference type="PANTHER" id="PTHR33164:SF89">
    <property type="entry name" value="MARR FAMILY REGULATORY PROTEIN"/>
    <property type="match status" value="1"/>
</dbReference>
<dbReference type="RefSeq" id="WP_136599904.1">
    <property type="nucleotide sequence ID" value="NZ_STGV01000006.1"/>
</dbReference>
<dbReference type="InterPro" id="IPR036388">
    <property type="entry name" value="WH-like_DNA-bd_sf"/>
</dbReference>
<dbReference type="InterPro" id="IPR039422">
    <property type="entry name" value="MarR/SlyA-like"/>
</dbReference>
<dbReference type="SUPFAM" id="SSF46785">
    <property type="entry name" value="Winged helix' DNA-binding domain"/>
    <property type="match status" value="1"/>
</dbReference>
<reference evidence="2 3" key="1">
    <citation type="submission" date="2019-04" db="EMBL/GenBank/DDBJ databases">
        <title>Genome sequence of strain shin9-1.</title>
        <authorList>
            <person name="Gao J."/>
            <person name="Sun J."/>
        </authorList>
    </citation>
    <scope>NUCLEOTIDE SEQUENCE [LARGE SCALE GENOMIC DNA]</scope>
    <source>
        <strain evidence="3">shin9-1</strain>
    </source>
</reference>